<evidence type="ECO:0000256" key="4">
    <source>
        <dbReference type="ARBA" id="ARBA00022448"/>
    </source>
</evidence>
<evidence type="ECO:0000256" key="7">
    <source>
        <dbReference type="ARBA" id="ARBA00023136"/>
    </source>
</evidence>
<dbReference type="GO" id="GO:0007030">
    <property type="term" value="P:Golgi organization"/>
    <property type="evidence" value="ECO:0007669"/>
    <property type="project" value="TreeGrafter"/>
</dbReference>
<keyword evidence="7" id="KW-0472">Membrane</keyword>
<keyword evidence="10" id="KW-1185">Reference proteome</keyword>
<gene>
    <name evidence="9" type="ORF">AFUS01_LOCUS31449</name>
</gene>
<dbReference type="GO" id="GO:0017119">
    <property type="term" value="C:Golgi transport complex"/>
    <property type="evidence" value="ECO:0007669"/>
    <property type="project" value="InterPro"/>
</dbReference>
<dbReference type="PANTHER" id="PTHR21443:SF0">
    <property type="entry name" value="CONSERVED OLIGOMERIC GOLGI COMPLEX SUBUNIT 7"/>
    <property type="match status" value="1"/>
</dbReference>
<evidence type="ECO:0000313" key="9">
    <source>
        <dbReference type="EMBL" id="CAG7821092.1"/>
    </source>
</evidence>
<comment type="caution">
    <text evidence="9">The sequence shown here is derived from an EMBL/GenBank/DDBJ whole genome shotgun (WGS) entry which is preliminary data.</text>
</comment>
<evidence type="ECO:0000256" key="2">
    <source>
        <dbReference type="ARBA" id="ARBA00005831"/>
    </source>
</evidence>
<proteinExistence type="inferred from homology"/>
<reference evidence="9" key="1">
    <citation type="submission" date="2021-06" db="EMBL/GenBank/DDBJ databases">
        <authorList>
            <person name="Hodson N. C."/>
            <person name="Mongue J. A."/>
            <person name="Jaron S. K."/>
        </authorList>
    </citation>
    <scope>NUCLEOTIDE SEQUENCE</scope>
</reference>
<dbReference type="AlphaFoldDB" id="A0A8J2KRA2"/>
<dbReference type="Proteomes" id="UP000708208">
    <property type="component" value="Unassembled WGS sequence"/>
</dbReference>
<dbReference type="GO" id="GO:0006886">
    <property type="term" value="P:intracellular protein transport"/>
    <property type="evidence" value="ECO:0007669"/>
    <property type="project" value="InterPro"/>
</dbReference>
<dbReference type="InterPro" id="IPR019335">
    <property type="entry name" value="COG7"/>
</dbReference>
<evidence type="ECO:0000256" key="5">
    <source>
        <dbReference type="ARBA" id="ARBA00022927"/>
    </source>
</evidence>
<evidence type="ECO:0000256" key="3">
    <source>
        <dbReference type="ARBA" id="ARBA00020984"/>
    </source>
</evidence>
<protein>
    <recommendedName>
        <fullName evidence="3">Conserved oligomeric Golgi complex subunit 7</fullName>
    </recommendedName>
    <alternativeName>
        <fullName evidence="8">Component of oligomeric Golgi complex 7</fullName>
    </alternativeName>
</protein>
<dbReference type="Pfam" id="PF10191">
    <property type="entry name" value="COG7"/>
    <property type="match status" value="1"/>
</dbReference>
<keyword evidence="4" id="KW-0813">Transport</keyword>
<dbReference type="OrthoDB" id="245173at2759"/>
<comment type="subcellular location">
    <subcellularLocation>
        <location evidence="1">Golgi apparatus membrane</location>
        <topology evidence="1">Peripheral membrane protein</topology>
    </subcellularLocation>
</comment>
<keyword evidence="5" id="KW-0653">Protein transport</keyword>
<accession>A0A8J2KRA2</accession>
<evidence type="ECO:0000256" key="6">
    <source>
        <dbReference type="ARBA" id="ARBA00023034"/>
    </source>
</evidence>
<name>A0A8J2KRA2_9HEXA</name>
<keyword evidence="6" id="KW-0333">Golgi apparatus</keyword>
<comment type="similarity">
    <text evidence="2">Belongs to the COG7 family.</text>
</comment>
<organism evidence="9 10">
    <name type="scientific">Allacma fusca</name>
    <dbReference type="NCBI Taxonomy" id="39272"/>
    <lineage>
        <taxon>Eukaryota</taxon>
        <taxon>Metazoa</taxon>
        <taxon>Ecdysozoa</taxon>
        <taxon>Arthropoda</taxon>
        <taxon>Hexapoda</taxon>
        <taxon>Collembola</taxon>
        <taxon>Symphypleona</taxon>
        <taxon>Sminthuridae</taxon>
        <taxon>Allacma</taxon>
    </lineage>
</organism>
<evidence type="ECO:0000256" key="8">
    <source>
        <dbReference type="ARBA" id="ARBA00031345"/>
    </source>
</evidence>
<dbReference type="GO" id="GO:0000139">
    <property type="term" value="C:Golgi membrane"/>
    <property type="evidence" value="ECO:0007669"/>
    <property type="project" value="UniProtKB-SubCell"/>
</dbReference>
<evidence type="ECO:0000313" key="10">
    <source>
        <dbReference type="Proteomes" id="UP000708208"/>
    </source>
</evidence>
<dbReference type="PANTHER" id="PTHR21443">
    <property type="entry name" value="CONSERVED OLIGOMERIC GOLGI COMPLEX COMPONENT 7"/>
    <property type="match status" value="1"/>
</dbReference>
<dbReference type="EMBL" id="CAJVCH010499816">
    <property type="protein sequence ID" value="CAG7821092.1"/>
    <property type="molecule type" value="Genomic_DNA"/>
</dbReference>
<evidence type="ECO:0000256" key="1">
    <source>
        <dbReference type="ARBA" id="ARBA00004395"/>
    </source>
</evidence>
<dbReference type="GO" id="GO:0006890">
    <property type="term" value="P:retrograde vesicle-mediated transport, Golgi to endoplasmic reticulum"/>
    <property type="evidence" value="ECO:0007669"/>
    <property type="project" value="TreeGrafter"/>
</dbReference>
<sequence>MVLDLEEFKKSSKLDVNQWLNKVLTSDETVDLKELVDQLSTEVEDAIRTCNANIADTTNKMIHDLPKIARELEISQYEIQRLEKDVKMGLSEAETVQKKTTSSMTTLEKLDSMKSKVVGTSQALQEADKWTSLAKQIEQLLDSGDVNKSYECILGMEKSLSVLNKAQAEERRLILEEMKNRLEALATKHLVLAFDTNNTESAKYFFTMFVNLDRVQQYIKYLQTSEKLKLSQEWRKYIETLAFKDAAVKFYDSIIDHLRSKVAWCKIIFADVTDVHALNVLVDLYTDTLRSLEPSPLFCFESETKKQPFIDILIHYNQSTDRFVQNVKQFMELQGTTVDATKVANLLKTCFSPFLSQYDKYAKYHEIQIYNKVQAATAATIAATSSNETTSILQERIDGSKRLLPEIILHIKEGEEKVKIFNRGFGYLHFGKGLSSGLERFINWNQDIFRFMEKSLEGHESQPRNALENVLAYTENCGEILRQLVKLDQTLSTNCARVFGIMKSTAGSPWEDLWGYYLNSQLRVEILQFVQKKETLLGRAVTQMKKLCRDSTQLVLRVTAEPIQGQLGRSFQVGDSSLKEAIPSEYITQMGEYLMLLPQNLEPFIVSENSAISFAFDQNSDEIGRSPVDFILTSLAGIICNLYTDRIMQILTLTDGQAKQLAQDIDYLASVLEDLGLKLTSDLLEISKLLKNYTNLNEMVEKCSPRIFNAVKKMRMPGTQ</sequence>